<evidence type="ECO:0000313" key="2">
    <source>
        <dbReference type="EMBL" id="CAF3674157.1"/>
    </source>
</evidence>
<proteinExistence type="predicted"/>
<dbReference type="AlphaFoldDB" id="A0A815WC29"/>
<accession>A0A815WC29</accession>
<dbReference type="EMBL" id="CAJOAX010000990">
    <property type="protein sequence ID" value="CAF3674157.1"/>
    <property type="molecule type" value="Genomic_DNA"/>
</dbReference>
<dbReference type="Proteomes" id="UP000663889">
    <property type="component" value="Unassembled WGS sequence"/>
</dbReference>
<dbReference type="EMBL" id="CAJNOU010008826">
    <property type="protein sequence ID" value="CAF1541306.1"/>
    <property type="molecule type" value="Genomic_DNA"/>
</dbReference>
<evidence type="ECO:0000313" key="3">
    <source>
        <dbReference type="Proteomes" id="UP000663889"/>
    </source>
</evidence>
<organism evidence="1 3">
    <name type="scientific">Rotaria sordida</name>
    <dbReference type="NCBI Taxonomy" id="392033"/>
    <lineage>
        <taxon>Eukaryota</taxon>
        <taxon>Metazoa</taxon>
        <taxon>Spiralia</taxon>
        <taxon>Gnathifera</taxon>
        <taxon>Rotifera</taxon>
        <taxon>Eurotatoria</taxon>
        <taxon>Bdelloidea</taxon>
        <taxon>Philodinida</taxon>
        <taxon>Philodinidae</taxon>
        <taxon>Rotaria</taxon>
    </lineage>
</organism>
<gene>
    <name evidence="2" type="ORF">OTI717_LOCUS10772</name>
    <name evidence="1" type="ORF">SEV965_LOCUS38146</name>
</gene>
<sequence length="206" mass="20605">MVAVIGGALTIPAIQGVIATGAATGATSGVLMGVLNAAITKGPIGTAVEGAAALGASASAILGSVAAVNLGATGTSVVAAAVQASLTGAGTASVVSGAAGMASGILSGPVGWCVLGATHGEESCGSYTFDCWKQVLHDDSNELSNGKMLKEVIMDPRIKKITATVNEENNSDLPNLVLENVWDEQFRIDYVFLPPFNRLAAHAVKI</sequence>
<name>A0A815WC29_9BILA</name>
<comment type="caution">
    <text evidence="1">The sequence shown here is derived from an EMBL/GenBank/DDBJ whole genome shotgun (WGS) entry which is preliminary data.</text>
</comment>
<reference evidence="1" key="1">
    <citation type="submission" date="2021-02" db="EMBL/GenBank/DDBJ databases">
        <authorList>
            <person name="Nowell W R."/>
        </authorList>
    </citation>
    <scope>NUCLEOTIDE SEQUENCE</scope>
</reference>
<evidence type="ECO:0000313" key="1">
    <source>
        <dbReference type="EMBL" id="CAF1541306.1"/>
    </source>
</evidence>
<protein>
    <submittedName>
        <fullName evidence="1">Uncharacterized protein</fullName>
    </submittedName>
</protein>
<dbReference type="Proteomes" id="UP000663823">
    <property type="component" value="Unassembled WGS sequence"/>
</dbReference>